<dbReference type="EMBL" id="MZNU01000116">
    <property type="protein sequence ID" value="OWP04285.1"/>
    <property type="molecule type" value="Genomic_DNA"/>
</dbReference>
<evidence type="ECO:0000256" key="1">
    <source>
        <dbReference type="SAM" id="MobiDB-lite"/>
    </source>
</evidence>
<feature type="compositionally biased region" description="Low complexity" evidence="1">
    <location>
        <begin position="63"/>
        <end position="85"/>
    </location>
</feature>
<keyword evidence="4" id="KW-1185">Reference proteome</keyword>
<feature type="compositionally biased region" description="Polar residues" evidence="1">
    <location>
        <begin position="171"/>
        <end position="180"/>
    </location>
</feature>
<organism evidence="3 4">
    <name type="scientific">Diplocarpon coronariae</name>
    <dbReference type="NCBI Taxonomy" id="2795749"/>
    <lineage>
        <taxon>Eukaryota</taxon>
        <taxon>Fungi</taxon>
        <taxon>Dikarya</taxon>
        <taxon>Ascomycota</taxon>
        <taxon>Pezizomycotina</taxon>
        <taxon>Leotiomycetes</taxon>
        <taxon>Helotiales</taxon>
        <taxon>Drepanopezizaceae</taxon>
        <taxon>Diplocarpon</taxon>
    </lineage>
</organism>
<evidence type="ECO:0000313" key="3">
    <source>
        <dbReference type="EMBL" id="OWP04285.1"/>
    </source>
</evidence>
<keyword evidence="2" id="KW-0472">Membrane</keyword>
<dbReference type="InParanoid" id="A0A218ZAH4"/>
<name>A0A218ZAH4_9HELO</name>
<protein>
    <submittedName>
        <fullName evidence="3">Uncharacterized protein</fullName>
    </submittedName>
</protein>
<comment type="caution">
    <text evidence="3">The sequence shown here is derived from an EMBL/GenBank/DDBJ whole genome shotgun (WGS) entry which is preliminary data.</text>
</comment>
<evidence type="ECO:0000256" key="2">
    <source>
        <dbReference type="SAM" id="Phobius"/>
    </source>
</evidence>
<reference evidence="3 4" key="1">
    <citation type="submission" date="2017-04" db="EMBL/GenBank/DDBJ databases">
        <title>Draft genome sequence of Marssonina coronaria NL1: causal agent of apple blotch.</title>
        <authorList>
            <person name="Cheng Q."/>
        </authorList>
    </citation>
    <scope>NUCLEOTIDE SEQUENCE [LARGE SCALE GENOMIC DNA]</scope>
    <source>
        <strain evidence="3 4">NL1</strain>
    </source>
</reference>
<keyword evidence="2" id="KW-0812">Transmembrane</keyword>
<feature type="compositionally biased region" description="Low complexity" evidence="1">
    <location>
        <begin position="93"/>
        <end position="118"/>
    </location>
</feature>
<dbReference type="AlphaFoldDB" id="A0A218ZAH4"/>
<accession>A0A218ZAH4</accession>
<proteinExistence type="predicted"/>
<feature type="region of interest" description="Disordered" evidence="1">
    <location>
        <begin position="448"/>
        <end position="467"/>
    </location>
</feature>
<gene>
    <name evidence="3" type="ORF">B2J93_9353</name>
</gene>
<evidence type="ECO:0000313" key="4">
    <source>
        <dbReference type="Proteomes" id="UP000242519"/>
    </source>
</evidence>
<feature type="compositionally biased region" description="Polar residues" evidence="1">
    <location>
        <begin position="45"/>
        <end position="62"/>
    </location>
</feature>
<sequence>MAKGPGIICNTQKGNLTALEGGLELASALLGCSSRTTLKQTRASQYSSLSGSTPNLSPASAITTRTTRTTTTKTAVVGSSPSAGSEEPEINLSIQSSPTGTTIQTSTSQSTNLSPSPSRVTLITLSPSSLSPSPSSSISSSFSPSPSLSPSPSPSLASGVAPPFAEPRPQSPYQSQSLLPGLDSSAQRSITPQAGGIIAAVLLSVLLFAALLTLLSRRCRRREVKAEEEERQSPSDLSPFFGAMRKSFRMWKTDNRYTAERNSATNSSWGKRQKMKIVDGNGMQVDTEVQLPMPPKPSSAYAPLRANRSSSLYSGSLINGFDGSYLGPLPSLQPQPQPHIQPTEQRTFPFLRTSRINTLQQLQSYPSTSYTSNSGMRQDTYIERPYSAFGVVGGAVFLPSLHPELGARCRVPDARQSIGGRVLAMELKARRDSVVSVDSVESAPSLSRSSLVSNVSKTSSTGSGSGYASSVIEPRTFDLDLGTVRDLDAGVRLPLDVEQDLGFRFSVSENPGQAMQMLAKSGLASASNGRVQNGELTGGFETGLEPWELAAFDRRRRVAAYRRRIQHEMEYSARTGGVL</sequence>
<keyword evidence="2" id="KW-1133">Transmembrane helix</keyword>
<feature type="region of interest" description="Disordered" evidence="1">
    <location>
        <begin position="45"/>
        <end position="180"/>
    </location>
</feature>
<dbReference type="Proteomes" id="UP000242519">
    <property type="component" value="Unassembled WGS sequence"/>
</dbReference>
<feature type="transmembrane region" description="Helical" evidence="2">
    <location>
        <begin position="194"/>
        <end position="215"/>
    </location>
</feature>
<feature type="compositionally biased region" description="Low complexity" evidence="1">
    <location>
        <begin position="125"/>
        <end position="146"/>
    </location>
</feature>